<organism evidence="1 2">
    <name type="scientific">Coprococcus catus</name>
    <dbReference type="NCBI Taxonomy" id="116085"/>
    <lineage>
        <taxon>Bacteria</taxon>
        <taxon>Bacillati</taxon>
        <taxon>Bacillota</taxon>
        <taxon>Clostridia</taxon>
        <taxon>Lachnospirales</taxon>
        <taxon>Lachnospiraceae</taxon>
        <taxon>Coprococcus</taxon>
    </lineage>
</organism>
<reference evidence="1 2" key="1">
    <citation type="submission" date="2018-08" db="EMBL/GenBank/DDBJ databases">
        <title>A genome reference for cultivated species of the human gut microbiota.</title>
        <authorList>
            <person name="Zou Y."/>
            <person name="Xue W."/>
            <person name="Luo G."/>
        </authorList>
    </citation>
    <scope>NUCLEOTIDE SEQUENCE [LARGE SCALE GENOMIC DNA]</scope>
    <source>
        <strain evidence="1 2">AF45-17</strain>
    </source>
</reference>
<dbReference type="Proteomes" id="UP000260773">
    <property type="component" value="Unassembled WGS sequence"/>
</dbReference>
<evidence type="ECO:0000313" key="1">
    <source>
        <dbReference type="EMBL" id="RGB79050.1"/>
    </source>
</evidence>
<dbReference type="EMBL" id="QVEP01000025">
    <property type="protein sequence ID" value="RGB79050.1"/>
    <property type="molecule type" value="Genomic_DNA"/>
</dbReference>
<dbReference type="AlphaFoldDB" id="A0A3E2TMH0"/>
<proteinExistence type="predicted"/>
<evidence type="ECO:0000313" key="2">
    <source>
        <dbReference type="Proteomes" id="UP000260773"/>
    </source>
</evidence>
<comment type="caution">
    <text evidence="1">The sequence shown here is derived from an EMBL/GenBank/DDBJ whole genome shotgun (WGS) entry which is preliminary data.</text>
</comment>
<protein>
    <submittedName>
        <fullName evidence="1">Uncharacterized protein</fullName>
    </submittedName>
</protein>
<sequence length="79" mass="9184">MADGTLRQQPDTITSKAFSDLKAVLPDKSLLPPLPIAHLNLIVAEAVWDYDMHEQPHHSKQFKRQFRKLLSKVYHKFFV</sequence>
<accession>A0A3E2TMH0</accession>
<gene>
    <name evidence="1" type="ORF">DW070_10540</name>
</gene>
<name>A0A3E2TMH0_9FIRM</name>